<reference evidence="1" key="1">
    <citation type="submission" date="2019-08" db="EMBL/GenBank/DDBJ databases">
        <authorList>
            <person name="Kucharzyk K."/>
            <person name="Murdoch R.W."/>
            <person name="Higgins S."/>
            <person name="Loffler F."/>
        </authorList>
    </citation>
    <scope>NUCLEOTIDE SEQUENCE</scope>
</reference>
<organism evidence="1">
    <name type="scientific">bioreactor metagenome</name>
    <dbReference type="NCBI Taxonomy" id="1076179"/>
    <lineage>
        <taxon>unclassified sequences</taxon>
        <taxon>metagenomes</taxon>
        <taxon>ecological metagenomes</taxon>
    </lineage>
</organism>
<name>A0A644W356_9ZZZZ</name>
<dbReference type="AlphaFoldDB" id="A0A644W356"/>
<protein>
    <submittedName>
        <fullName evidence="1">Uncharacterized protein</fullName>
    </submittedName>
</protein>
<gene>
    <name evidence="1" type="ORF">SDC9_44341</name>
</gene>
<comment type="caution">
    <text evidence="1">The sequence shown here is derived from an EMBL/GenBank/DDBJ whole genome shotgun (WGS) entry which is preliminary data.</text>
</comment>
<dbReference type="EMBL" id="VSSQ01000592">
    <property type="protein sequence ID" value="MPL98141.1"/>
    <property type="molecule type" value="Genomic_DNA"/>
</dbReference>
<proteinExistence type="predicted"/>
<accession>A0A644W356</accession>
<sequence length="185" mass="21310">MFEHDYTLVGKHATYVKFLAKEKDSKSDPDKPAGTNAGLFERYIDVYMAGAVFGLLYNRMASRDNSSSDRARVYADAFATCRDDCAFLYRMAMLLDESTDISAEERIDRAFRYDADPNQAENLDKNMDLFHSYVLGGIEILYEKSTEGCTTQEDYITRMYEMMKSFSEEIEGFPYEERLARLINA</sequence>
<evidence type="ECO:0000313" key="1">
    <source>
        <dbReference type="EMBL" id="MPL98141.1"/>
    </source>
</evidence>